<reference evidence="8" key="1">
    <citation type="submission" date="2019-08" db="EMBL/GenBank/DDBJ databases">
        <title>The genome of the North American firefly Photinus pyralis.</title>
        <authorList>
            <consortium name="Photinus pyralis genome working group"/>
            <person name="Fallon T.R."/>
            <person name="Sander Lower S.E."/>
            <person name="Weng J.-K."/>
        </authorList>
    </citation>
    <scope>NUCLEOTIDE SEQUENCE</scope>
    <source>
        <strain evidence="8">TRF0915ILg1</strain>
        <tissue evidence="8">Whole body</tissue>
    </source>
</reference>
<dbReference type="FunFam" id="3.90.650.10:FF:000010">
    <property type="entry name" value="Selenide, water dikinase"/>
    <property type="match status" value="1"/>
</dbReference>
<keyword evidence="3" id="KW-0418">Kinase</keyword>
<evidence type="ECO:0000256" key="2">
    <source>
        <dbReference type="ARBA" id="ARBA00022741"/>
    </source>
</evidence>
<keyword evidence="4" id="KW-0067">ATP-binding</keyword>
<keyword evidence="2" id="KW-0547">Nucleotide-binding</keyword>
<evidence type="ECO:0000313" key="9">
    <source>
        <dbReference type="Proteomes" id="UP000801492"/>
    </source>
</evidence>
<dbReference type="GO" id="GO:0004756">
    <property type="term" value="F:selenide, water dikinase activity"/>
    <property type="evidence" value="ECO:0007669"/>
    <property type="project" value="TreeGrafter"/>
</dbReference>
<evidence type="ECO:0000259" key="7">
    <source>
        <dbReference type="Pfam" id="PF02769"/>
    </source>
</evidence>
<dbReference type="InterPro" id="IPR010918">
    <property type="entry name" value="PurM-like_C_dom"/>
</dbReference>
<dbReference type="AlphaFoldDB" id="A0A8K0CFM9"/>
<dbReference type="Proteomes" id="UP000801492">
    <property type="component" value="Unassembled WGS sequence"/>
</dbReference>
<dbReference type="InterPro" id="IPR036921">
    <property type="entry name" value="PurM-like_N_sf"/>
</dbReference>
<dbReference type="InterPro" id="IPR016188">
    <property type="entry name" value="PurM-like_N"/>
</dbReference>
<name>A0A8K0CFM9_IGNLU</name>
<dbReference type="OrthoDB" id="409395at2759"/>
<evidence type="ECO:0008006" key="10">
    <source>
        <dbReference type="Google" id="ProtNLM"/>
    </source>
</evidence>
<dbReference type="SUPFAM" id="SSF56042">
    <property type="entry name" value="PurM C-terminal domain-like"/>
    <property type="match status" value="1"/>
</dbReference>
<dbReference type="SUPFAM" id="SSF55326">
    <property type="entry name" value="PurM N-terminal domain-like"/>
    <property type="match status" value="1"/>
</dbReference>
<evidence type="ECO:0000313" key="8">
    <source>
        <dbReference type="EMBL" id="KAF2884402.1"/>
    </source>
</evidence>
<dbReference type="PANTHER" id="PTHR10256">
    <property type="entry name" value="SELENIDE, WATER DIKINASE"/>
    <property type="match status" value="1"/>
</dbReference>
<dbReference type="Pfam" id="PF02769">
    <property type="entry name" value="AIRS_C"/>
    <property type="match status" value="1"/>
</dbReference>
<dbReference type="GO" id="GO:0005737">
    <property type="term" value="C:cytoplasm"/>
    <property type="evidence" value="ECO:0007669"/>
    <property type="project" value="TreeGrafter"/>
</dbReference>
<dbReference type="InterPro" id="IPR036676">
    <property type="entry name" value="PurM-like_C_sf"/>
</dbReference>
<dbReference type="Gene3D" id="3.30.1330.10">
    <property type="entry name" value="PurM-like, N-terminal domain"/>
    <property type="match status" value="1"/>
</dbReference>
<accession>A0A8K0CFM9</accession>
<keyword evidence="9" id="KW-1185">Reference proteome</keyword>
<dbReference type="NCBIfam" id="TIGR00476">
    <property type="entry name" value="selD"/>
    <property type="match status" value="1"/>
</dbReference>
<feature type="domain" description="PurM-like N-terminal" evidence="6">
    <location>
        <begin position="51"/>
        <end position="131"/>
    </location>
</feature>
<evidence type="ECO:0000256" key="4">
    <source>
        <dbReference type="ARBA" id="ARBA00022840"/>
    </source>
</evidence>
<evidence type="ECO:0000256" key="1">
    <source>
        <dbReference type="ARBA" id="ARBA00022679"/>
    </source>
</evidence>
<gene>
    <name evidence="8" type="ORF">ILUMI_21781</name>
</gene>
<dbReference type="EMBL" id="VTPC01090178">
    <property type="protein sequence ID" value="KAF2884402.1"/>
    <property type="molecule type" value="Genomic_DNA"/>
</dbReference>
<dbReference type="PANTHER" id="PTHR10256:SF0">
    <property type="entry name" value="INACTIVE SELENIDE, WATER DIKINASE-LIKE PROTEIN-RELATED"/>
    <property type="match status" value="1"/>
</dbReference>
<evidence type="ECO:0000256" key="5">
    <source>
        <dbReference type="ARBA" id="ARBA00023266"/>
    </source>
</evidence>
<dbReference type="Gene3D" id="3.90.650.10">
    <property type="entry name" value="PurM-like C-terminal domain"/>
    <property type="match status" value="1"/>
</dbReference>
<dbReference type="Pfam" id="PF00586">
    <property type="entry name" value="AIRS"/>
    <property type="match status" value="1"/>
</dbReference>
<protein>
    <recommendedName>
        <fullName evidence="10">Selenide, water dikinase</fullName>
    </recommendedName>
</protein>
<proteinExistence type="predicted"/>
<feature type="domain" description="PurM-like C-terminal" evidence="7">
    <location>
        <begin position="165"/>
        <end position="334"/>
    </location>
</feature>
<comment type="caution">
    <text evidence="8">The sequence shown here is derived from an EMBL/GenBank/DDBJ whole genome shotgun (WGS) entry which is preliminary data.</text>
</comment>
<dbReference type="GO" id="GO:0016260">
    <property type="term" value="P:selenocysteine biosynthetic process"/>
    <property type="evidence" value="ECO:0007669"/>
    <property type="project" value="TreeGrafter"/>
</dbReference>
<keyword evidence="5" id="KW-0711">Selenium</keyword>
<organism evidence="8 9">
    <name type="scientific">Ignelater luminosus</name>
    <name type="common">Cucubano</name>
    <name type="synonym">Pyrophorus luminosus</name>
    <dbReference type="NCBI Taxonomy" id="2038154"/>
    <lineage>
        <taxon>Eukaryota</taxon>
        <taxon>Metazoa</taxon>
        <taxon>Ecdysozoa</taxon>
        <taxon>Arthropoda</taxon>
        <taxon>Hexapoda</taxon>
        <taxon>Insecta</taxon>
        <taxon>Pterygota</taxon>
        <taxon>Neoptera</taxon>
        <taxon>Endopterygota</taxon>
        <taxon>Coleoptera</taxon>
        <taxon>Polyphaga</taxon>
        <taxon>Elateriformia</taxon>
        <taxon>Elateroidea</taxon>
        <taxon>Elateridae</taxon>
        <taxon>Agrypninae</taxon>
        <taxon>Pyrophorini</taxon>
        <taxon>Ignelater</taxon>
    </lineage>
</organism>
<dbReference type="PIRSF" id="PIRSF036407">
    <property type="entry name" value="Selenphspht_syn"/>
    <property type="match status" value="1"/>
</dbReference>
<sequence length="345" mass="37742">MAEQVEHVPFEPVPQEVLTGFLAALEPNLNSNATDKTRIGLDSCLLPTRFDNLSIIQTVDFFYPLIDDPYLMGKITCANVLSDLYATGVIEVDKLQMVLSISTELSEQERDVVIPLVIKGFKDNAKSVGVTATVTSAAINPWCMMGGIATSVCSEKEYINPLNAQVGDALILTKPLGTHMACTVNRWMENPERWKKISQVVNEIEVKDTYNKAVASMMRLNRKAAELMHKYGAHGATDVTGFGLLGHAKNLVEFQTNNVKFSIHTLPIVKYMLAVSEVTGNKQKLVSGLAPETSGGLLICLPEGVAEDYCSEIYKSEGCKAWIIGKVEEGNKTAEISKDVLIVEV</sequence>
<keyword evidence="1" id="KW-0808">Transferase</keyword>
<evidence type="ECO:0000259" key="6">
    <source>
        <dbReference type="Pfam" id="PF00586"/>
    </source>
</evidence>
<dbReference type="GO" id="GO:0005524">
    <property type="term" value="F:ATP binding"/>
    <property type="evidence" value="ECO:0007669"/>
    <property type="project" value="UniProtKB-KW"/>
</dbReference>
<evidence type="ECO:0000256" key="3">
    <source>
        <dbReference type="ARBA" id="ARBA00022777"/>
    </source>
</evidence>
<dbReference type="InterPro" id="IPR004536">
    <property type="entry name" value="SPS/SelD"/>
</dbReference>